<protein>
    <submittedName>
        <fullName evidence="15">ATP-dependent helicase</fullName>
    </submittedName>
</protein>
<dbReference type="SMART" id="SM00488">
    <property type="entry name" value="DEXDc2"/>
    <property type="match status" value="1"/>
</dbReference>
<dbReference type="InterPro" id="IPR014013">
    <property type="entry name" value="Helic_SF1/SF2_ATP-bd_DinG/Rad3"/>
</dbReference>
<evidence type="ECO:0000256" key="12">
    <source>
        <dbReference type="ARBA" id="ARBA00023235"/>
    </source>
</evidence>
<dbReference type="Gene3D" id="3.40.50.300">
    <property type="entry name" value="P-loop containing nucleotide triphosphate hydrolases"/>
    <property type="match status" value="2"/>
</dbReference>
<dbReference type="GO" id="GO:0051539">
    <property type="term" value="F:4 iron, 4 sulfur cluster binding"/>
    <property type="evidence" value="ECO:0007669"/>
    <property type="project" value="UniProtKB-KW"/>
</dbReference>
<comment type="caution">
    <text evidence="15">The sequence shown here is derived from an EMBL/GenBank/DDBJ whole genome shotgun (WGS) entry which is preliminary data.</text>
</comment>
<dbReference type="GO" id="GO:0006281">
    <property type="term" value="P:DNA repair"/>
    <property type="evidence" value="ECO:0007669"/>
    <property type="project" value="UniProtKB-KW"/>
</dbReference>
<evidence type="ECO:0000313" key="16">
    <source>
        <dbReference type="Proteomes" id="UP000220840"/>
    </source>
</evidence>
<dbReference type="Pfam" id="PF13307">
    <property type="entry name" value="Helicase_C_2"/>
    <property type="match status" value="1"/>
</dbReference>
<evidence type="ECO:0000256" key="9">
    <source>
        <dbReference type="ARBA" id="ARBA00023014"/>
    </source>
</evidence>
<dbReference type="InterPro" id="IPR014001">
    <property type="entry name" value="Helicase_ATP-bd"/>
</dbReference>
<dbReference type="GO" id="GO:0016818">
    <property type="term" value="F:hydrolase activity, acting on acid anhydrides, in phosphorus-containing anhydrides"/>
    <property type="evidence" value="ECO:0007669"/>
    <property type="project" value="InterPro"/>
</dbReference>
<gene>
    <name evidence="15" type="ORF">CQ394_13740</name>
</gene>
<dbReference type="GO" id="GO:0005524">
    <property type="term" value="F:ATP binding"/>
    <property type="evidence" value="ECO:0007669"/>
    <property type="project" value="UniProtKB-KW"/>
</dbReference>
<feature type="domain" description="Helicase ATP-binding" evidence="14">
    <location>
        <begin position="184"/>
        <end position="444"/>
    </location>
</feature>
<dbReference type="EMBL" id="PDCJ01000001">
    <property type="protein sequence ID" value="PEG32706.1"/>
    <property type="molecule type" value="Genomic_DNA"/>
</dbReference>
<dbReference type="PANTHER" id="PTHR11472:SF34">
    <property type="entry name" value="REGULATOR OF TELOMERE ELONGATION HELICASE 1"/>
    <property type="match status" value="1"/>
</dbReference>
<comment type="similarity">
    <text evidence="13">Belongs to the helicase family. DinG subfamily.</text>
</comment>
<organism evidence="15 16">
    <name type="scientific">Clostridium neonatale</name>
    <dbReference type="NCBI Taxonomy" id="137838"/>
    <lineage>
        <taxon>Bacteria</taxon>
        <taxon>Bacillati</taxon>
        <taxon>Bacillota</taxon>
        <taxon>Clostridia</taxon>
        <taxon>Eubacteriales</taxon>
        <taxon>Clostridiaceae</taxon>
        <taxon>Clostridium</taxon>
    </lineage>
</organism>
<proteinExistence type="inferred from homology"/>
<reference evidence="15 16" key="1">
    <citation type="submission" date="2017-10" db="EMBL/GenBank/DDBJ databases">
        <title>Effective Description of Clostridium neonatale sp. nov. linked to necrotizing enterocolitis in neonates and a clarification of species assignable to the genus Clostridium (Prazmowski 1880) emend. Lawson and Rainey 2016.</title>
        <authorList>
            <person name="Bernard K."/>
            <person name="Burdz T."/>
            <person name="Wiebe D."/>
            <person name="Balcewich B."/>
            <person name="Alfa M."/>
            <person name="Bernier A.-M."/>
        </authorList>
    </citation>
    <scope>NUCLEOTIDE SEQUENCE [LARGE SCALE GENOMIC DNA]</scope>
    <source>
        <strain evidence="15 16">LCDC99A005</strain>
    </source>
</reference>
<keyword evidence="10" id="KW-0238">DNA-binding</keyword>
<dbReference type="PROSITE" id="PS51193">
    <property type="entry name" value="HELICASE_ATP_BIND_2"/>
    <property type="match status" value="1"/>
</dbReference>
<evidence type="ECO:0000256" key="10">
    <source>
        <dbReference type="ARBA" id="ARBA00023125"/>
    </source>
</evidence>
<keyword evidence="1" id="KW-0004">4Fe-4S</keyword>
<dbReference type="InterPro" id="IPR045028">
    <property type="entry name" value="DinG/Rad3-like"/>
</dbReference>
<dbReference type="SUPFAM" id="SSF52540">
    <property type="entry name" value="P-loop containing nucleoside triphosphate hydrolases"/>
    <property type="match status" value="2"/>
</dbReference>
<keyword evidence="8" id="KW-0408">Iron</keyword>
<keyword evidence="6 15" id="KW-0347">Helicase</keyword>
<evidence type="ECO:0000256" key="7">
    <source>
        <dbReference type="ARBA" id="ARBA00022840"/>
    </source>
</evidence>
<dbReference type="AlphaFoldDB" id="A0A2A7MLZ4"/>
<sequence>MDKIIIKESVRNLVEFCLKDGDIDNRFSGTARAVEGIKAHQKLQSDNEKIYENFQKEVYLSHDFESKNFCVTIEGRADGIIKEDDKIIIEEIKSTYKKYSYIDDLNELHWAQAKVYGFIYGCETDINHVYIRLSYFQLESNEVKSFERKFDMNELKKFTENLVKEYGEFIYYIYLQKKERNLTAKSTKFPFEEYRNGQRRLINIVYNTIKEQEIVFAQAPTGIGKTISTIFPAIKALGEGLGERIVYLTSRTINREVANEAIERLRDNGLNFRSITITAKEKSCCNEKFDCNPEVCKYAKGYYGKVKKPIYEILRNERKISIEIIQEYAKEFEVCPFELSLDISMYCDAIICDYNYIFDPKVSLGRLLESDGNIVLVDEAHNLIDRSRNMYSATIEKQIIMDCKKITKGKLSKLNSILGKINSYFIGLRNECEHRNIEWFYEKESPKELSNLLRIYLKESEDILIRGNKFEGYEQILQLYFEIYSFINIMQLYDDNYVTLIKKYGKEINISLFCVNPAKNIEKCIEKCSSVIFFSATLSPINYYVNMLGGNDESYRVKLPSPFKKENLKTYLSTINIRYKYRKQTLPKVFNKIHTFINEEIGNYIVFCPSYEYMKQLAEECYKCNMNNFVLQVQSPNMTENEKVEFLEKFKENRNLIVLCVMGGMFSEGIDLPGEQLIGAIIIGVGYPKVDVENEIIKEFYGKDGYDYAYIYPGINKIQQGAGRVIRTENDKGRVLLIDDRYATDKYSSLIPREWYPINKY</sequence>
<keyword evidence="7" id="KW-0067">ATP-binding</keyword>
<evidence type="ECO:0000259" key="14">
    <source>
        <dbReference type="PROSITE" id="PS51193"/>
    </source>
</evidence>
<dbReference type="OrthoDB" id="9765586at2"/>
<dbReference type="RefSeq" id="WP_058296848.1">
    <property type="nucleotide sequence ID" value="NZ_CAMRXB010000044.1"/>
</dbReference>
<dbReference type="InterPro" id="IPR006554">
    <property type="entry name" value="Helicase-like_DEXD_c2"/>
</dbReference>
<dbReference type="Proteomes" id="UP000220840">
    <property type="component" value="Unassembled WGS sequence"/>
</dbReference>
<keyword evidence="11" id="KW-0234">DNA repair</keyword>
<dbReference type="Pfam" id="PF06733">
    <property type="entry name" value="DEAD_2"/>
    <property type="match status" value="1"/>
</dbReference>
<evidence type="ECO:0000256" key="3">
    <source>
        <dbReference type="ARBA" id="ARBA00022741"/>
    </source>
</evidence>
<keyword evidence="2" id="KW-0479">Metal-binding</keyword>
<dbReference type="InterPro" id="IPR006555">
    <property type="entry name" value="ATP-dep_Helicase_C"/>
</dbReference>
<evidence type="ECO:0000256" key="13">
    <source>
        <dbReference type="ARBA" id="ARBA00038058"/>
    </source>
</evidence>
<dbReference type="Gene3D" id="1.10.275.30">
    <property type="match status" value="1"/>
</dbReference>
<keyword evidence="9" id="KW-0411">Iron-sulfur</keyword>
<keyword evidence="4" id="KW-0227">DNA damage</keyword>
<evidence type="ECO:0000256" key="1">
    <source>
        <dbReference type="ARBA" id="ARBA00022485"/>
    </source>
</evidence>
<keyword evidence="16" id="KW-1185">Reference proteome</keyword>
<dbReference type="InterPro" id="IPR027417">
    <property type="entry name" value="P-loop_NTPase"/>
</dbReference>
<name>A0A2A7MLZ4_9CLOT</name>
<evidence type="ECO:0000256" key="8">
    <source>
        <dbReference type="ARBA" id="ARBA00023004"/>
    </source>
</evidence>
<evidence type="ECO:0000256" key="2">
    <source>
        <dbReference type="ARBA" id="ARBA00022723"/>
    </source>
</evidence>
<dbReference type="STRING" id="137838.GCA_001458595_04242"/>
<evidence type="ECO:0000256" key="11">
    <source>
        <dbReference type="ARBA" id="ARBA00023204"/>
    </source>
</evidence>
<accession>A0A2A7MLZ4</accession>
<evidence type="ECO:0000256" key="6">
    <source>
        <dbReference type="ARBA" id="ARBA00022806"/>
    </source>
</evidence>
<keyword evidence="3" id="KW-0547">Nucleotide-binding</keyword>
<dbReference type="PANTHER" id="PTHR11472">
    <property type="entry name" value="DNA REPAIR DEAD HELICASE RAD3/XP-D SUBFAMILY MEMBER"/>
    <property type="match status" value="1"/>
</dbReference>
<dbReference type="GO" id="GO:0003677">
    <property type="term" value="F:DNA binding"/>
    <property type="evidence" value="ECO:0007669"/>
    <property type="project" value="UniProtKB-KW"/>
</dbReference>
<keyword evidence="5" id="KW-0378">Hydrolase</keyword>
<keyword evidence="12" id="KW-0413">Isomerase</keyword>
<evidence type="ECO:0000256" key="4">
    <source>
        <dbReference type="ARBA" id="ARBA00022763"/>
    </source>
</evidence>
<dbReference type="GO" id="GO:0046872">
    <property type="term" value="F:metal ion binding"/>
    <property type="evidence" value="ECO:0007669"/>
    <property type="project" value="UniProtKB-KW"/>
</dbReference>
<evidence type="ECO:0000256" key="5">
    <source>
        <dbReference type="ARBA" id="ARBA00022801"/>
    </source>
</evidence>
<dbReference type="GO" id="GO:0043139">
    <property type="term" value="F:5'-3' DNA helicase activity"/>
    <property type="evidence" value="ECO:0007669"/>
    <property type="project" value="UniProtKB-EC"/>
</dbReference>
<dbReference type="SMART" id="SM00491">
    <property type="entry name" value="HELICc2"/>
    <property type="match status" value="1"/>
</dbReference>
<dbReference type="InterPro" id="IPR010614">
    <property type="entry name" value="RAD3-like_helicase_DEAD"/>
</dbReference>
<dbReference type="SMART" id="SM00487">
    <property type="entry name" value="DEXDc"/>
    <property type="match status" value="1"/>
</dbReference>
<evidence type="ECO:0000313" key="15">
    <source>
        <dbReference type="EMBL" id="PEG32706.1"/>
    </source>
</evidence>